<comment type="caution">
    <text evidence="1">The sequence shown here is derived from an EMBL/GenBank/DDBJ whole genome shotgun (WGS) entry which is preliminary data.</text>
</comment>
<name>A0ACC1L813_9FUNG</name>
<reference evidence="1" key="1">
    <citation type="submission" date="2022-07" db="EMBL/GenBank/DDBJ databases">
        <title>Phylogenomic reconstructions and comparative analyses of Kickxellomycotina fungi.</title>
        <authorList>
            <person name="Reynolds N.K."/>
            <person name="Stajich J.E."/>
            <person name="Barry K."/>
            <person name="Grigoriev I.V."/>
            <person name="Crous P."/>
            <person name="Smith M.E."/>
        </authorList>
    </citation>
    <scope>NUCLEOTIDE SEQUENCE</scope>
    <source>
        <strain evidence="1">BCRC 34780</strain>
    </source>
</reference>
<keyword evidence="2" id="KW-1185">Reference proteome</keyword>
<accession>A0ACC1L813</accession>
<sequence>MADRRAPVEAATPAADHDLPLGTIRTVGGVEINMGELVGGEARAAGQGVLDGRQDFHTHPRSLALGHMQLADWRTHEKLRTVGALLVVCLNLGTDPPGIARPKERAVLEAWVDPNAPVQAPTQEEIALHAASGHKSGQSAPRERTPLKAIAENLQRQYELIHRHAKFKTMPDCTLDDLRKYCPQYRRMAKDERLLFHYNGHGVPYPSASGDIWVFNTQFTQYIPVSAMDLMGWIGTPCVYVWDCSNAMSVVQAFHKNAKARDVEIARIRLIAENAGAKLPLSKGDTDGLAMLTSKIAGMMSLQAGGSGPGQQTAQSHQQHQQPQQPQQQPQQPQQPPINRTLINLALLPAMHHEDIHFAACGVDEVLPSNPELPADLFTSCLTTPVKAAVRYWVIRNPHTSRITLDECEKLMGSVQERRTPMGELNWIFTSITDTIAWNTLPRELFRKLFRQDVVVASLYRNFMLADRIMRFYGVRPECSPVLPPTHKHPLWDSLDLEIDMCLAQLPRLLEEEAFCRRQEERAKQSERDRLKRATLHAQQRGGRGPAAAPVPVDFEVPTKIKLEIAGEFKKRRQQQQRSRSRLGAESDESDAGSGYDSDGVGPAGGGGSGGGMLGGDVAVTGYISSTYFSNQLYAFEVWLQHAATVVSQFVVGHGPNQTPRSLSTEPPPGLDPPGELPAVLQVLLSQQYRLRALILLYRFMNLGPWAVDLAMAVGIYPYMTKLLASTTAEIREILILVWARLVAVDPAMHPELLKSEGLEYFAAYLANNIQMQSEPVSDKVRLSDGVSAASAFTLAMLCRNMAQAQHACFNERVLDYFLVYLQHPDNGTEERANLRTWILMCLGELWRGFSNAKWMAMTYRLCVIASKKQQQVQEAQELARQQQQQQQQQQQGGAAAGPSFEELLASSADDDSVDARDAHDLLIQMAFHRSPTVRAAAVYAMGTLLEDLEMLDDDPTVLTIIRKGERQLFALLLQAASDGSPVVRREVAAVIGSAAFASYMPQAVEAVARVVAEDMREHRAPQPGGAAAAAAGSPQEVSLELLIKLYKTQLRLSVDPHPDVASVARDACDVLMQCYAHSRAFVEAEPALDQALQRMELTRAMSGQAPGLDAVYRAGSNIGDALLGLAPPANGAQAQQPQQPQQPQQQQQPLSPPPPPPQLQRGSRARHAPGGLRGRDGAPAHHRYTMHVPQGSAPHAGLFGARSPPTPRSPSAAGSISAASLATIEPPRSSGSGQRASGLGWLAALEGHEREEAMRRLGEIERAWLEWGRLELRENACVSTLLDWAGAYYTEFDISLFADVSGPLQSSATLVEDRERSRQARRVAASARVLDRQAATTKWTDVRPVGCARDAPVAAVLHPLEPHAIVAGARGTVAVFDWECRAQVGQFEVAPRARCPDTAAVASLHLVNPLGETRLLVGSQDGCVRIFASHAPDFAPPAAGAPAAFPRPQLLSAFVALPWSSRGPAAGYLGAAVPGLDRSQQIKAGAAPATVGLATAWNQRSGTLFAGGDPKEVRVWDVAAEMCVEEIAVASMGGVTSIGSSSLSDTVFVVGMSNGVVRVVDRRLAARQSVVASWREHMQHAVRSVRMRLEQMEVVSACESGVVKTWDLRHKEPVYTLDTLADPGADVGRRLVAMDVHESAAVTLTASESAVRIWNQRGLAIGAAAAASIAGRSANSTTTAAAAYVKSLAGYGPARAQAAQVSAAALHTYLPVALLATDDGRVGIVQASQRGARPTGLAAGRAHSAL</sequence>
<dbReference type="EMBL" id="JANBUN010000575">
    <property type="protein sequence ID" value="KAJ2802722.1"/>
    <property type="molecule type" value="Genomic_DNA"/>
</dbReference>
<protein>
    <submittedName>
        <fullName evidence="1">Target of rapamycin complex 1 subunit kog1</fullName>
    </submittedName>
</protein>
<organism evidence="1 2">
    <name type="scientific">Coemansia helicoidea</name>
    <dbReference type="NCBI Taxonomy" id="1286919"/>
    <lineage>
        <taxon>Eukaryota</taxon>
        <taxon>Fungi</taxon>
        <taxon>Fungi incertae sedis</taxon>
        <taxon>Zoopagomycota</taxon>
        <taxon>Kickxellomycotina</taxon>
        <taxon>Kickxellomycetes</taxon>
        <taxon>Kickxellales</taxon>
        <taxon>Kickxellaceae</taxon>
        <taxon>Coemansia</taxon>
    </lineage>
</organism>
<dbReference type="Proteomes" id="UP001140087">
    <property type="component" value="Unassembled WGS sequence"/>
</dbReference>
<proteinExistence type="predicted"/>
<evidence type="ECO:0000313" key="1">
    <source>
        <dbReference type="EMBL" id="KAJ2802722.1"/>
    </source>
</evidence>
<evidence type="ECO:0000313" key="2">
    <source>
        <dbReference type="Proteomes" id="UP001140087"/>
    </source>
</evidence>
<gene>
    <name evidence="1" type="primary">KOG1</name>
    <name evidence="1" type="ORF">H4R21_002311</name>
</gene>